<dbReference type="Proteomes" id="UP000185895">
    <property type="component" value="Unassembled WGS sequence"/>
</dbReference>
<dbReference type="OrthoDB" id="8911335at2"/>
<protein>
    <submittedName>
        <fullName evidence="2">Uncharacterized protein</fullName>
    </submittedName>
</protein>
<keyword evidence="1" id="KW-1133">Transmembrane helix</keyword>
<feature type="transmembrane region" description="Helical" evidence="1">
    <location>
        <begin position="12"/>
        <end position="38"/>
    </location>
</feature>
<proteinExistence type="predicted"/>
<reference evidence="2 3" key="1">
    <citation type="submission" date="2016-09" db="EMBL/GenBank/DDBJ databases">
        <authorList>
            <person name="Capua I."/>
            <person name="De Benedictis P."/>
            <person name="Joannis T."/>
            <person name="Lombin L.H."/>
            <person name="Cattoli G."/>
        </authorList>
    </citation>
    <scope>NUCLEOTIDE SEQUENCE [LARGE SCALE GENOMIC DNA]</scope>
    <source>
        <strain evidence="2 3">ANC 4671</strain>
    </source>
</reference>
<keyword evidence="1" id="KW-0472">Membrane</keyword>
<evidence type="ECO:0000256" key="1">
    <source>
        <dbReference type="SAM" id="Phobius"/>
    </source>
</evidence>
<gene>
    <name evidence="2" type="ORF">BJI46_07655</name>
</gene>
<evidence type="ECO:0000313" key="2">
    <source>
        <dbReference type="EMBL" id="OEY97932.1"/>
    </source>
</evidence>
<organism evidence="2 3">
    <name type="scientific">Acinetobacter qingfengensis</name>
    <dbReference type="NCBI Taxonomy" id="1262585"/>
    <lineage>
        <taxon>Bacteria</taxon>
        <taxon>Pseudomonadati</taxon>
        <taxon>Pseudomonadota</taxon>
        <taxon>Gammaproteobacteria</taxon>
        <taxon>Moraxellales</taxon>
        <taxon>Moraxellaceae</taxon>
        <taxon>Acinetobacter</taxon>
    </lineage>
</organism>
<name>A0A1E7RF97_9GAMM</name>
<accession>A0A1E7RF97</accession>
<feature type="transmembrane region" description="Helical" evidence="1">
    <location>
        <begin position="76"/>
        <end position="93"/>
    </location>
</feature>
<dbReference type="EMBL" id="MKKK01000002">
    <property type="protein sequence ID" value="OEY97932.1"/>
    <property type="molecule type" value="Genomic_DNA"/>
</dbReference>
<keyword evidence="1" id="KW-0812">Transmembrane</keyword>
<comment type="caution">
    <text evidence="2">The sequence shown here is derived from an EMBL/GenBank/DDBJ whole genome shotgun (WGS) entry which is preliminary data.</text>
</comment>
<dbReference type="RefSeq" id="WP_070068686.1">
    <property type="nucleotide sequence ID" value="NZ_MKKK01000002.1"/>
</dbReference>
<evidence type="ECO:0000313" key="3">
    <source>
        <dbReference type="Proteomes" id="UP000185895"/>
    </source>
</evidence>
<feature type="transmembrane region" description="Helical" evidence="1">
    <location>
        <begin position="50"/>
        <end position="69"/>
    </location>
</feature>
<sequence length="95" mass="10988">MIKTKQKIQPDWWTKTFAGLILGLSLSIAIGSLISIVSMGHFDRMLVPQLGMWAIPWLWMIVFFAAYFFQKGWHAVLCYFILNIITFSCVFLLRG</sequence>
<keyword evidence="3" id="KW-1185">Reference proteome</keyword>
<dbReference type="AlphaFoldDB" id="A0A1E7RF97"/>